<comment type="caution">
    <text evidence="5">The sequence shown here is derived from an EMBL/GenBank/DDBJ whole genome shotgun (WGS) entry which is preliminary data.</text>
</comment>
<organism evidence="5 6">
    <name type="scientific">Saccharomycopsis crataegensis</name>
    <dbReference type="NCBI Taxonomy" id="43959"/>
    <lineage>
        <taxon>Eukaryota</taxon>
        <taxon>Fungi</taxon>
        <taxon>Dikarya</taxon>
        <taxon>Ascomycota</taxon>
        <taxon>Saccharomycotina</taxon>
        <taxon>Saccharomycetes</taxon>
        <taxon>Saccharomycopsidaceae</taxon>
        <taxon>Saccharomycopsis</taxon>
    </lineage>
</organism>
<protein>
    <recommendedName>
        <fullName evidence="4">Altered inheritance of mitochondria protein 11</fullName>
    </recommendedName>
</protein>
<accession>A0AAV5QFI0</accession>
<name>A0AAV5QFI0_9ASCO</name>
<evidence type="ECO:0000256" key="2">
    <source>
        <dbReference type="ARBA" id="ARBA00022989"/>
    </source>
</evidence>
<feature type="transmembrane region" description="Helical" evidence="4">
    <location>
        <begin position="32"/>
        <end position="49"/>
    </location>
</feature>
<evidence type="ECO:0000256" key="1">
    <source>
        <dbReference type="ARBA" id="ARBA00022692"/>
    </source>
</evidence>
<comment type="similarity">
    <text evidence="4">Belongs to the AIM11 family.</text>
</comment>
<keyword evidence="1 4" id="KW-0812">Transmembrane</keyword>
<keyword evidence="6" id="KW-1185">Reference proteome</keyword>
<dbReference type="PANTHER" id="PTHR39136:SF1">
    <property type="entry name" value="ALTERED INHERITANCE OF MITOCHONDRIA PROTEIN 11"/>
    <property type="match status" value="1"/>
</dbReference>
<gene>
    <name evidence="4" type="primary">AIM11</name>
    <name evidence="5" type="ORF">DASC09_004140</name>
</gene>
<dbReference type="AlphaFoldDB" id="A0AAV5QFI0"/>
<proteinExistence type="inferred from homology"/>
<evidence type="ECO:0000313" key="5">
    <source>
        <dbReference type="EMBL" id="GMM33089.1"/>
    </source>
</evidence>
<keyword evidence="3 4" id="KW-0472">Membrane</keyword>
<evidence type="ECO:0000256" key="3">
    <source>
        <dbReference type="ARBA" id="ARBA00023136"/>
    </source>
</evidence>
<feature type="transmembrane region" description="Helical" evidence="4">
    <location>
        <begin position="80"/>
        <end position="103"/>
    </location>
</feature>
<dbReference type="PANTHER" id="PTHR39136">
    <property type="entry name" value="ALTERED INHERITANCE OF MITOCHONDRIA PROTEIN 11"/>
    <property type="match status" value="1"/>
</dbReference>
<dbReference type="EMBL" id="BTFZ01000001">
    <property type="protein sequence ID" value="GMM33089.1"/>
    <property type="molecule type" value="Genomic_DNA"/>
</dbReference>
<reference evidence="5 6" key="1">
    <citation type="journal article" date="2023" name="Elife">
        <title>Identification of key yeast species and microbe-microbe interactions impacting larval growth of Drosophila in the wild.</title>
        <authorList>
            <person name="Mure A."/>
            <person name="Sugiura Y."/>
            <person name="Maeda R."/>
            <person name="Honda K."/>
            <person name="Sakurai N."/>
            <person name="Takahashi Y."/>
            <person name="Watada M."/>
            <person name="Katoh T."/>
            <person name="Gotoh A."/>
            <person name="Gotoh Y."/>
            <person name="Taniguchi I."/>
            <person name="Nakamura K."/>
            <person name="Hayashi T."/>
            <person name="Katayama T."/>
            <person name="Uemura T."/>
            <person name="Hattori Y."/>
        </authorList>
    </citation>
    <scope>NUCLEOTIDE SEQUENCE [LARGE SCALE GENOMIC DNA]</scope>
    <source>
        <strain evidence="5 6">SC-9</strain>
    </source>
</reference>
<comment type="subcellular location">
    <subcellularLocation>
        <location evidence="4">Membrane</location>
        <topology evidence="4">Multi-pass membrane protein</topology>
    </subcellularLocation>
</comment>
<evidence type="ECO:0000256" key="4">
    <source>
        <dbReference type="RuleBase" id="RU367098"/>
    </source>
</evidence>
<dbReference type="GO" id="GO:0005739">
    <property type="term" value="C:mitochondrion"/>
    <property type="evidence" value="ECO:0007669"/>
    <property type="project" value="TreeGrafter"/>
</dbReference>
<dbReference type="InterPro" id="IPR038814">
    <property type="entry name" value="AIM11"/>
</dbReference>
<dbReference type="GO" id="GO:0016020">
    <property type="term" value="C:membrane"/>
    <property type="evidence" value="ECO:0007669"/>
    <property type="project" value="UniProtKB-SubCell"/>
</dbReference>
<keyword evidence="2 4" id="KW-1133">Transmembrane helix</keyword>
<dbReference type="Proteomes" id="UP001360560">
    <property type="component" value="Unassembled WGS sequence"/>
</dbReference>
<sequence length="153" mass="17276">MSEAKQSQSILTSKIMAEASDNYKQRRRTQMIKFYAATFTTLICSRLVFRGVQSRKYIPTLFQANHIQPSYSKRQEAMAAIGYASLLSTSAFGMFIFGTAWVMDISSAKDFGQRMKKFLGGQENQEKIKGMKTDEDTLKVQEGLSSLLEGNKE</sequence>
<evidence type="ECO:0000313" key="6">
    <source>
        <dbReference type="Proteomes" id="UP001360560"/>
    </source>
</evidence>